<evidence type="ECO:0000313" key="3">
    <source>
        <dbReference type="Proteomes" id="UP001153069"/>
    </source>
</evidence>
<protein>
    <submittedName>
        <fullName evidence="2">Uncharacterized protein</fullName>
    </submittedName>
</protein>
<dbReference type="Proteomes" id="UP001153069">
    <property type="component" value="Unassembled WGS sequence"/>
</dbReference>
<comment type="caution">
    <text evidence="2">The sequence shown here is derived from an EMBL/GenBank/DDBJ whole genome shotgun (WGS) entry which is preliminary data.</text>
</comment>
<dbReference type="EMBL" id="CAICTM010000702">
    <property type="protein sequence ID" value="CAB9515263.1"/>
    <property type="molecule type" value="Genomic_DNA"/>
</dbReference>
<proteinExistence type="predicted"/>
<feature type="region of interest" description="Disordered" evidence="1">
    <location>
        <begin position="71"/>
        <end position="144"/>
    </location>
</feature>
<keyword evidence="3" id="KW-1185">Reference proteome</keyword>
<feature type="compositionally biased region" description="Acidic residues" evidence="1">
    <location>
        <begin position="98"/>
        <end position="109"/>
    </location>
</feature>
<sequence length="144" mass="15458">MASINNNKTFVSDWLTPAAAVALRLALEEFDAKIEETGNVMTFSLPPVPPVASMPVASVASMPEVAQQFEDLHVGEEKSDGSVQQQEEEVSGGSETASELDFDSNEEDDRIAALGNPRPPSSYAPSYDRYNGGCGGLDSQDFHF</sequence>
<name>A0A9N8HLU5_9STRA</name>
<accession>A0A9N8HLU5</accession>
<evidence type="ECO:0000256" key="1">
    <source>
        <dbReference type="SAM" id="MobiDB-lite"/>
    </source>
</evidence>
<gene>
    <name evidence="2" type="ORF">SEMRO_703_G190050.1</name>
</gene>
<dbReference type="AlphaFoldDB" id="A0A9N8HLU5"/>
<feature type="compositionally biased region" description="Low complexity" evidence="1">
    <location>
        <begin position="81"/>
        <end position="95"/>
    </location>
</feature>
<evidence type="ECO:0000313" key="2">
    <source>
        <dbReference type="EMBL" id="CAB9515263.1"/>
    </source>
</evidence>
<reference evidence="2" key="1">
    <citation type="submission" date="2020-06" db="EMBL/GenBank/DDBJ databases">
        <authorList>
            <consortium name="Plant Systems Biology data submission"/>
        </authorList>
    </citation>
    <scope>NUCLEOTIDE SEQUENCE</scope>
    <source>
        <strain evidence="2">D6</strain>
    </source>
</reference>
<organism evidence="2 3">
    <name type="scientific">Seminavis robusta</name>
    <dbReference type="NCBI Taxonomy" id="568900"/>
    <lineage>
        <taxon>Eukaryota</taxon>
        <taxon>Sar</taxon>
        <taxon>Stramenopiles</taxon>
        <taxon>Ochrophyta</taxon>
        <taxon>Bacillariophyta</taxon>
        <taxon>Bacillariophyceae</taxon>
        <taxon>Bacillariophycidae</taxon>
        <taxon>Naviculales</taxon>
        <taxon>Naviculaceae</taxon>
        <taxon>Seminavis</taxon>
    </lineage>
</organism>
<feature type="compositionally biased region" description="Basic and acidic residues" evidence="1">
    <location>
        <begin position="71"/>
        <end position="80"/>
    </location>
</feature>